<proteinExistence type="predicted"/>
<dbReference type="HOGENOM" id="CLU_2502225_0_0_1"/>
<dbReference type="EnsemblPlants" id="KQK90120">
    <property type="protein sequence ID" value="KQK90120"/>
    <property type="gene ID" value="SETIT_040326mg"/>
</dbReference>
<reference evidence="3" key="1">
    <citation type="journal article" date="2012" name="Nat. Biotechnol.">
        <title>Reference genome sequence of the model plant Setaria.</title>
        <authorList>
            <person name="Bennetzen J.L."/>
            <person name="Schmutz J."/>
            <person name="Wang H."/>
            <person name="Percifield R."/>
            <person name="Hawkins J."/>
            <person name="Pontaroli A.C."/>
            <person name="Estep M."/>
            <person name="Feng L."/>
            <person name="Vaughn J.N."/>
            <person name="Grimwood J."/>
            <person name="Jenkins J."/>
            <person name="Barry K."/>
            <person name="Lindquist E."/>
            <person name="Hellsten U."/>
            <person name="Deshpande S."/>
            <person name="Wang X."/>
            <person name="Wu X."/>
            <person name="Mitros T."/>
            <person name="Triplett J."/>
            <person name="Yang X."/>
            <person name="Ye C.Y."/>
            <person name="Mauro-Herrera M."/>
            <person name="Wang L."/>
            <person name="Li P."/>
            <person name="Sharma M."/>
            <person name="Sharma R."/>
            <person name="Ronald P.C."/>
            <person name="Panaud O."/>
            <person name="Kellogg E.A."/>
            <person name="Brutnell T.P."/>
            <person name="Doust A.N."/>
            <person name="Tuskan G.A."/>
            <person name="Rokhsar D."/>
            <person name="Devos K.M."/>
        </authorList>
    </citation>
    <scope>NUCLEOTIDE SEQUENCE [LARGE SCALE GENOMIC DNA]</scope>
    <source>
        <strain evidence="3">cv. Yugu1</strain>
    </source>
</reference>
<dbReference type="AlphaFoldDB" id="K4AN29"/>
<sequence length="86" mass="8956">MTASPMYLVTDCSAAADRVVRGLVQRGGGGAEGGHGQGARARAVCRRRRVRLRGGVPRARERQSLPAQPAHAHILTPPSSLASSSS</sequence>
<keyword evidence="3" id="KW-1185">Reference proteome</keyword>
<name>K4AN29_SETIT</name>
<dbReference type="Gramene" id="KQK90120">
    <property type="protein sequence ID" value="KQK90120"/>
    <property type="gene ID" value="SETIT_040326mg"/>
</dbReference>
<evidence type="ECO:0000256" key="1">
    <source>
        <dbReference type="SAM" id="MobiDB-lite"/>
    </source>
</evidence>
<dbReference type="Proteomes" id="UP000004995">
    <property type="component" value="Unassembled WGS sequence"/>
</dbReference>
<accession>K4AN29</accession>
<dbReference type="EMBL" id="AGNK02005894">
    <property type="status" value="NOT_ANNOTATED_CDS"/>
    <property type="molecule type" value="Genomic_DNA"/>
</dbReference>
<reference evidence="2" key="2">
    <citation type="submission" date="2018-08" db="UniProtKB">
        <authorList>
            <consortium name="EnsemblPlants"/>
        </authorList>
    </citation>
    <scope>IDENTIFICATION</scope>
    <source>
        <strain evidence="2">Yugu1</strain>
    </source>
</reference>
<dbReference type="InParanoid" id="K4AN29"/>
<feature type="region of interest" description="Disordered" evidence="1">
    <location>
        <begin position="52"/>
        <end position="86"/>
    </location>
</feature>
<evidence type="ECO:0000313" key="3">
    <source>
        <dbReference type="Proteomes" id="UP000004995"/>
    </source>
</evidence>
<protein>
    <submittedName>
        <fullName evidence="2">Uncharacterized protein</fullName>
    </submittedName>
</protein>
<evidence type="ECO:0000313" key="2">
    <source>
        <dbReference type="EnsemblPlants" id="KQK90120"/>
    </source>
</evidence>
<organism evidence="2 3">
    <name type="scientific">Setaria italica</name>
    <name type="common">Foxtail millet</name>
    <name type="synonym">Panicum italicum</name>
    <dbReference type="NCBI Taxonomy" id="4555"/>
    <lineage>
        <taxon>Eukaryota</taxon>
        <taxon>Viridiplantae</taxon>
        <taxon>Streptophyta</taxon>
        <taxon>Embryophyta</taxon>
        <taxon>Tracheophyta</taxon>
        <taxon>Spermatophyta</taxon>
        <taxon>Magnoliopsida</taxon>
        <taxon>Liliopsida</taxon>
        <taxon>Poales</taxon>
        <taxon>Poaceae</taxon>
        <taxon>PACMAD clade</taxon>
        <taxon>Panicoideae</taxon>
        <taxon>Panicodae</taxon>
        <taxon>Paniceae</taxon>
        <taxon>Cenchrinae</taxon>
        <taxon>Setaria</taxon>
    </lineage>
</organism>